<protein>
    <submittedName>
        <fullName evidence="1">Uncharacterized protein</fullName>
    </submittedName>
</protein>
<gene>
    <name evidence="1" type="ORF">EI555_010548</name>
</gene>
<accession>A0A4U1EJX8</accession>
<reference evidence="2" key="1">
    <citation type="journal article" date="2019" name="IScience">
        <title>Narwhal Genome Reveals Long-Term Low Genetic Diversity despite Current Large Abundance Size.</title>
        <authorList>
            <person name="Westbury M.V."/>
            <person name="Petersen B."/>
            <person name="Garde E."/>
            <person name="Heide-Jorgensen M.P."/>
            <person name="Lorenzen E.D."/>
        </authorList>
    </citation>
    <scope>NUCLEOTIDE SEQUENCE [LARGE SCALE GENOMIC DNA]</scope>
</reference>
<name>A0A4U1EJX8_MONMO</name>
<evidence type="ECO:0000313" key="1">
    <source>
        <dbReference type="EMBL" id="TKC36217.1"/>
    </source>
</evidence>
<comment type="caution">
    <text evidence="1">The sequence shown here is derived from an EMBL/GenBank/DDBJ whole genome shotgun (WGS) entry which is preliminary data.</text>
</comment>
<evidence type="ECO:0000313" key="2">
    <source>
        <dbReference type="Proteomes" id="UP000308365"/>
    </source>
</evidence>
<dbReference type="Proteomes" id="UP000308365">
    <property type="component" value="Unassembled WGS sequence"/>
</dbReference>
<feature type="non-terminal residue" evidence="1">
    <location>
        <position position="35"/>
    </location>
</feature>
<dbReference type="EMBL" id="RWIC01001340">
    <property type="protein sequence ID" value="TKC36217.1"/>
    <property type="molecule type" value="Genomic_DNA"/>
</dbReference>
<sequence length="35" mass="3871">MMGNMELAEQLKAQLDKANKFEDSITQISSKKSGV</sequence>
<dbReference type="AlphaFoldDB" id="A0A4U1EJX8"/>
<proteinExistence type="predicted"/>
<organism evidence="1 2">
    <name type="scientific">Monodon monoceros</name>
    <name type="common">Narwhal</name>
    <name type="synonym">Ceratodon monodon</name>
    <dbReference type="NCBI Taxonomy" id="40151"/>
    <lineage>
        <taxon>Eukaryota</taxon>
        <taxon>Metazoa</taxon>
        <taxon>Chordata</taxon>
        <taxon>Craniata</taxon>
        <taxon>Vertebrata</taxon>
        <taxon>Euteleostomi</taxon>
        <taxon>Mammalia</taxon>
        <taxon>Eutheria</taxon>
        <taxon>Laurasiatheria</taxon>
        <taxon>Artiodactyla</taxon>
        <taxon>Whippomorpha</taxon>
        <taxon>Cetacea</taxon>
        <taxon>Odontoceti</taxon>
        <taxon>Monodontidae</taxon>
        <taxon>Monodon</taxon>
    </lineage>
</organism>